<organism evidence="1">
    <name type="scientific">hydrothermal vent metagenome</name>
    <dbReference type="NCBI Taxonomy" id="652676"/>
    <lineage>
        <taxon>unclassified sequences</taxon>
        <taxon>metagenomes</taxon>
        <taxon>ecological metagenomes</taxon>
    </lineage>
</organism>
<sequence>MTGSTGNGLVDLSLGEFWENNTNVGDMTVLAQNHGSTKGWADNVLYNFHLDFNSTPGTFLSASFRLQSVRGRPL</sequence>
<accession>A0A3B1CC01</accession>
<dbReference type="Gene3D" id="2.60.120.200">
    <property type="match status" value="1"/>
</dbReference>
<protein>
    <submittedName>
        <fullName evidence="1">Uncharacterized protein</fullName>
    </submittedName>
</protein>
<reference evidence="1" key="1">
    <citation type="submission" date="2018-06" db="EMBL/GenBank/DDBJ databases">
        <authorList>
            <person name="Zhirakovskaya E."/>
        </authorList>
    </citation>
    <scope>NUCLEOTIDE SEQUENCE</scope>
</reference>
<evidence type="ECO:0000313" key="1">
    <source>
        <dbReference type="EMBL" id="VAX20310.1"/>
    </source>
</evidence>
<gene>
    <name evidence="1" type="ORF">MNBD_NITROSPINAE01-119</name>
</gene>
<name>A0A3B1CC01_9ZZZZ</name>
<proteinExistence type="predicted"/>
<dbReference type="AlphaFoldDB" id="A0A3B1CC01"/>
<dbReference type="EMBL" id="UOGC01000103">
    <property type="protein sequence ID" value="VAX20310.1"/>
    <property type="molecule type" value="Genomic_DNA"/>
</dbReference>